<keyword evidence="3" id="KW-0804">Transcription</keyword>
<dbReference type="Pfam" id="PF13305">
    <property type="entry name" value="TetR_C_33"/>
    <property type="match status" value="1"/>
</dbReference>
<feature type="region of interest" description="Disordered" evidence="5">
    <location>
        <begin position="1"/>
        <end position="21"/>
    </location>
</feature>
<feature type="DNA-binding region" description="H-T-H motif" evidence="4">
    <location>
        <begin position="44"/>
        <end position="63"/>
    </location>
</feature>
<evidence type="ECO:0000256" key="3">
    <source>
        <dbReference type="ARBA" id="ARBA00023163"/>
    </source>
</evidence>
<dbReference type="InterPro" id="IPR050109">
    <property type="entry name" value="HTH-type_TetR-like_transc_reg"/>
</dbReference>
<dbReference type="PROSITE" id="PS50977">
    <property type="entry name" value="HTH_TETR_2"/>
    <property type="match status" value="1"/>
</dbReference>
<name>A0AAU1M300_9ACTN</name>
<dbReference type="InterPro" id="IPR009057">
    <property type="entry name" value="Homeodomain-like_sf"/>
</dbReference>
<organism evidence="7">
    <name type="scientific">Streptomyces sp. NBC_00148</name>
    <dbReference type="NCBI Taxonomy" id="2903626"/>
    <lineage>
        <taxon>Bacteria</taxon>
        <taxon>Bacillati</taxon>
        <taxon>Actinomycetota</taxon>
        <taxon>Actinomycetes</taxon>
        <taxon>Kitasatosporales</taxon>
        <taxon>Streptomycetaceae</taxon>
        <taxon>Streptomyces</taxon>
    </lineage>
</organism>
<dbReference type="SUPFAM" id="SSF46689">
    <property type="entry name" value="Homeodomain-like"/>
    <property type="match status" value="1"/>
</dbReference>
<dbReference type="EMBL" id="CP108169">
    <property type="protein sequence ID" value="WTQ77771.1"/>
    <property type="molecule type" value="Genomic_DNA"/>
</dbReference>
<accession>A0AAU1M300</accession>
<dbReference type="GO" id="GO:0003700">
    <property type="term" value="F:DNA-binding transcription factor activity"/>
    <property type="evidence" value="ECO:0007669"/>
    <property type="project" value="TreeGrafter"/>
</dbReference>
<dbReference type="Pfam" id="PF00440">
    <property type="entry name" value="TetR_N"/>
    <property type="match status" value="1"/>
</dbReference>
<protein>
    <submittedName>
        <fullName evidence="7">TetR/AcrR family transcriptional regulator</fullName>
    </submittedName>
</protein>
<evidence type="ECO:0000259" key="6">
    <source>
        <dbReference type="PROSITE" id="PS50977"/>
    </source>
</evidence>
<evidence type="ECO:0000313" key="7">
    <source>
        <dbReference type="EMBL" id="WTQ77771.1"/>
    </source>
</evidence>
<evidence type="ECO:0000256" key="5">
    <source>
        <dbReference type="SAM" id="MobiDB-lite"/>
    </source>
</evidence>
<gene>
    <name evidence="7" type="ORF">OG222_33565</name>
</gene>
<keyword evidence="2 4" id="KW-0238">DNA-binding</keyword>
<evidence type="ECO:0000256" key="1">
    <source>
        <dbReference type="ARBA" id="ARBA00023015"/>
    </source>
</evidence>
<dbReference type="InterPro" id="IPR025996">
    <property type="entry name" value="MT1864/Rv1816-like_C"/>
</dbReference>
<proteinExistence type="predicted"/>
<dbReference type="PANTHER" id="PTHR30055">
    <property type="entry name" value="HTH-TYPE TRANSCRIPTIONAL REGULATOR RUTR"/>
    <property type="match status" value="1"/>
</dbReference>
<sequence>MNKDAGDTVRRERSPRGQGEQLRREILDAVARLLDEWGGAEKLTMRAVAREAGVAAPSIYLHFSDKADLVWAALEDKYTDLAARMRAADARAAEAGRPAKERLTEQAYAYCRFARELPGHYRLMYETRQPQVAAARLHRHPSRHISQTLREGFAQCRAAGHSVHLPDEQAAQTLWAGLHGSIALHHALKAEEGDGSLTEELASGLVDSLVPTPTSDIAQPPAADTEAARKIRSILTGDTSGA</sequence>
<dbReference type="InterPro" id="IPR036271">
    <property type="entry name" value="Tet_transcr_reg_TetR-rel_C_sf"/>
</dbReference>
<dbReference type="Gene3D" id="1.10.357.10">
    <property type="entry name" value="Tetracycline Repressor, domain 2"/>
    <property type="match status" value="1"/>
</dbReference>
<keyword evidence="1" id="KW-0805">Transcription regulation</keyword>
<dbReference type="SUPFAM" id="SSF48498">
    <property type="entry name" value="Tetracyclin repressor-like, C-terminal domain"/>
    <property type="match status" value="1"/>
</dbReference>
<evidence type="ECO:0000256" key="2">
    <source>
        <dbReference type="ARBA" id="ARBA00023125"/>
    </source>
</evidence>
<dbReference type="PANTHER" id="PTHR30055:SF234">
    <property type="entry name" value="HTH-TYPE TRANSCRIPTIONAL REGULATOR BETI"/>
    <property type="match status" value="1"/>
</dbReference>
<dbReference type="GO" id="GO:0000976">
    <property type="term" value="F:transcription cis-regulatory region binding"/>
    <property type="evidence" value="ECO:0007669"/>
    <property type="project" value="TreeGrafter"/>
</dbReference>
<reference evidence="7" key="1">
    <citation type="submission" date="2022-10" db="EMBL/GenBank/DDBJ databases">
        <title>The complete genomes of actinobacterial strains from the NBC collection.</title>
        <authorList>
            <person name="Joergensen T.S."/>
            <person name="Alvarez Arevalo M."/>
            <person name="Sterndorff E.B."/>
            <person name="Faurdal D."/>
            <person name="Vuksanovic O."/>
            <person name="Mourched A.-S."/>
            <person name="Charusanti P."/>
            <person name="Shaw S."/>
            <person name="Blin K."/>
            <person name="Weber T."/>
        </authorList>
    </citation>
    <scope>NUCLEOTIDE SEQUENCE</scope>
    <source>
        <strain evidence="7">NBC_00148</strain>
    </source>
</reference>
<dbReference type="AlphaFoldDB" id="A0AAU1M300"/>
<feature type="domain" description="HTH tetR-type" evidence="6">
    <location>
        <begin position="20"/>
        <end position="81"/>
    </location>
</feature>
<evidence type="ECO:0000256" key="4">
    <source>
        <dbReference type="PROSITE-ProRule" id="PRU00335"/>
    </source>
</evidence>
<dbReference type="InterPro" id="IPR001647">
    <property type="entry name" value="HTH_TetR"/>
</dbReference>